<dbReference type="InterPro" id="IPR001881">
    <property type="entry name" value="EGF-like_Ca-bd_dom"/>
</dbReference>
<dbReference type="InterPro" id="IPR008271">
    <property type="entry name" value="Ser/Thr_kinase_AS"/>
</dbReference>
<dbReference type="InterPro" id="IPR001245">
    <property type="entry name" value="Ser-Thr/Tyr_kinase_cat_dom"/>
</dbReference>
<evidence type="ECO:0000256" key="5">
    <source>
        <dbReference type="ARBA" id="ARBA00023157"/>
    </source>
</evidence>
<feature type="domain" description="Protein kinase" evidence="9">
    <location>
        <begin position="422"/>
        <end position="692"/>
    </location>
</feature>
<keyword evidence="4" id="KW-0067">ATP-binding</keyword>
<dbReference type="FunFam" id="3.30.200.20:FF:000581">
    <property type="entry name" value="Wall-associated receptor kinase 3"/>
    <property type="match status" value="1"/>
</dbReference>
<dbReference type="Gramene" id="Os10t0111900-00">
    <property type="protein sequence ID" value="Os10t0111900-00"/>
    <property type="gene ID" value="Os10g0111900"/>
</dbReference>
<dbReference type="Gene3D" id="2.90.20.10">
    <property type="entry name" value="Plasmodium vivax P25 domain"/>
    <property type="match status" value="1"/>
</dbReference>
<evidence type="ECO:0000256" key="6">
    <source>
        <dbReference type="ARBA" id="ARBA00023180"/>
    </source>
</evidence>
<keyword evidence="7" id="KW-0812">Transmembrane</keyword>
<feature type="signal peptide" evidence="8">
    <location>
        <begin position="1"/>
        <end position="20"/>
    </location>
</feature>
<evidence type="ECO:0000256" key="2">
    <source>
        <dbReference type="ARBA" id="ARBA00022729"/>
    </source>
</evidence>
<dbReference type="Gene3D" id="1.10.510.10">
    <property type="entry name" value="Transferase(Phosphotransferase) domain 1"/>
    <property type="match status" value="1"/>
</dbReference>
<dbReference type="InterPro" id="IPR045274">
    <property type="entry name" value="WAK-like"/>
</dbReference>
<dbReference type="AlphaFoldDB" id="A0A0P0XQY1"/>
<dbReference type="STRING" id="39947.A0A0P0XQY1"/>
<dbReference type="GO" id="GO:0004672">
    <property type="term" value="F:protein kinase activity"/>
    <property type="evidence" value="ECO:0007669"/>
    <property type="project" value="InterPro"/>
</dbReference>
<evidence type="ECO:0000256" key="4">
    <source>
        <dbReference type="ARBA" id="ARBA00022840"/>
    </source>
</evidence>
<keyword evidence="11" id="KW-1185">Reference proteome</keyword>
<comment type="subcellular location">
    <subcellularLocation>
        <location evidence="1">Membrane</location>
        <topology evidence="1">Single-pass type I membrane protein</topology>
    </subcellularLocation>
</comment>
<evidence type="ECO:0000313" key="10">
    <source>
        <dbReference type="EMBL" id="BAT09638.1"/>
    </source>
</evidence>
<keyword evidence="7" id="KW-0472">Membrane</keyword>
<organism evidence="10 11">
    <name type="scientific">Oryza sativa subsp. japonica</name>
    <name type="common">Rice</name>
    <dbReference type="NCBI Taxonomy" id="39947"/>
    <lineage>
        <taxon>Eukaryota</taxon>
        <taxon>Viridiplantae</taxon>
        <taxon>Streptophyta</taxon>
        <taxon>Embryophyta</taxon>
        <taxon>Tracheophyta</taxon>
        <taxon>Spermatophyta</taxon>
        <taxon>Magnoliopsida</taxon>
        <taxon>Liliopsida</taxon>
        <taxon>Poales</taxon>
        <taxon>Poaceae</taxon>
        <taxon>BOP clade</taxon>
        <taxon>Oryzoideae</taxon>
        <taxon>Oryzeae</taxon>
        <taxon>Oryzinae</taxon>
        <taxon>Oryza</taxon>
        <taxon>Oryza sativa</taxon>
    </lineage>
</organism>
<dbReference type="SMART" id="SM00220">
    <property type="entry name" value="S_TKc"/>
    <property type="match status" value="1"/>
</dbReference>
<dbReference type="Gene3D" id="3.30.200.20">
    <property type="entry name" value="Phosphorylase Kinase, domain 1"/>
    <property type="match status" value="1"/>
</dbReference>
<dbReference type="SMART" id="SM00179">
    <property type="entry name" value="EGF_CA"/>
    <property type="match status" value="1"/>
</dbReference>
<proteinExistence type="predicted"/>
<protein>
    <submittedName>
        <fullName evidence="10">Os10g0111900 protein</fullName>
    </submittedName>
</protein>
<dbReference type="FunCoup" id="A0A0P0XQY1">
    <property type="interactions" value="675"/>
</dbReference>
<feature type="transmembrane region" description="Helical" evidence="7">
    <location>
        <begin position="364"/>
        <end position="386"/>
    </location>
</feature>
<name>A0A0P0XQY1_ORYSJ</name>
<dbReference type="GO" id="GO:0005886">
    <property type="term" value="C:plasma membrane"/>
    <property type="evidence" value="ECO:0000318"/>
    <property type="project" value="GO_Central"/>
</dbReference>
<dbReference type="Pfam" id="PF13947">
    <property type="entry name" value="GUB_WAK_bind"/>
    <property type="match status" value="1"/>
</dbReference>
<dbReference type="GO" id="GO:0030247">
    <property type="term" value="F:polysaccharide binding"/>
    <property type="evidence" value="ECO:0007669"/>
    <property type="project" value="InterPro"/>
</dbReference>
<evidence type="ECO:0000259" key="9">
    <source>
        <dbReference type="PROSITE" id="PS50011"/>
    </source>
</evidence>
<keyword evidence="7" id="KW-1133">Transmembrane helix</keyword>
<reference evidence="11" key="1">
    <citation type="journal article" date="2005" name="Nature">
        <title>The map-based sequence of the rice genome.</title>
        <authorList>
            <consortium name="International rice genome sequencing project (IRGSP)"/>
            <person name="Matsumoto T."/>
            <person name="Wu J."/>
            <person name="Kanamori H."/>
            <person name="Katayose Y."/>
            <person name="Fujisawa M."/>
            <person name="Namiki N."/>
            <person name="Mizuno H."/>
            <person name="Yamamoto K."/>
            <person name="Antonio B.A."/>
            <person name="Baba T."/>
            <person name="Sakata K."/>
            <person name="Nagamura Y."/>
            <person name="Aoki H."/>
            <person name="Arikawa K."/>
            <person name="Arita K."/>
            <person name="Bito T."/>
            <person name="Chiden Y."/>
            <person name="Fujitsuka N."/>
            <person name="Fukunaka R."/>
            <person name="Hamada M."/>
            <person name="Harada C."/>
            <person name="Hayashi A."/>
            <person name="Hijishita S."/>
            <person name="Honda M."/>
            <person name="Hosokawa S."/>
            <person name="Ichikawa Y."/>
            <person name="Idonuma A."/>
            <person name="Iijima M."/>
            <person name="Ikeda M."/>
            <person name="Ikeno M."/>
            <person name="Ito K."/>
            <person name="Ito S."/>
            <person name="Ito T."/>
            <person name="Ito Y."/>
            <person name="Ito Y."/>
            <person name="Iwabuchi A."/>
            <person name="Kamiya K."/>
            <person name="Karasawa W."/>
            <person name="Kurita K."/>
            <person name="Katagiri S."/>
            <person name="Kikuta A."/>
            <person name="Kobayashi H."/>
            <person name="Kobayashi N."/>
            <person name="Machita K."/>
            <person name="Maehara T."/>
            <person name="Masukawa M."/>
            <person name="Mizubayashi T."/>
            <person name="Mukai Y."/>
            <person name="Nagasaki H."/>
            <person name="Nagata Y."/>
            <person name="Naito S."/>
            <person name="Nakashima M."/>
            <person name="Nakama Y."/>
            <person name="Nakamichi Y."/>
            <person name="Nakamura M."/>
            <person name="Meguro A."/>
            <person name="Negishi M."/>
            <person name="Ohta I."/>
            <person name="Ohta T."/>
            <person name="Okamoto M."/>
            <person name="Ono N."/>
            <person name="Saji S."/>
            <person name="Sakaguchi M."/>
            <person name="Sakai K."/>
            <person name="Shibata M."/>
            <person name="Shimokawa T."/>
            <person name="Song J."/>
            <person name="Takazaki Y."/>
            <person name="Terasawa K."/>
            <person name="Tsugane M."/>
            <person name="Tsuji K."/>
            <person name="Ueda S."/>
            <person name="Waki K."/>
            <person name="Yamagata H."/>
            <person name="Yamamoto M."/>
            <person name="Yamamoto S."/>
            <person name="Yamane H."/>
            <person name="Yoshiki S."/>
            <person name="Yoshihara R."/>
            <person name="Yukawa K."/>
            <person name="Zhong H."/>
            <person name="Yano M."/>
            <person name="Yuan Q."/>
            <person name="Ouyang S."/>
            <person name="Liu J."/>
            <person name="Jones K.M."/>
            <person name="Gansberger K."/>
            <person name="Moffat K."/>
            <person name="Hill J."/>
            <person name="Bera J."/>
            <person name="Fadrosh D."/>
            <person name="Jin S."/>
            <person name="Johri S."/>
            <person name="Kim M."/>
            <person name="Overton L."/>
            <person name="Reardon M."/>
            <person name="Tsitrin T."/>
            <person name="Vuong H."/>
            <person name="Weaver B."/>
            <person name="Ciecko A."/>
            <person name="Tallon L."/>
            <person name="Jackson J."/>
            <person name="Pai G."/>
            <person name="Aken S.V."/>
            <person name="Utterback T."/>
            <person name="Reidmuller S."/>
            <person name="Feldblyum T."/>
            <person name="Hsiao J."/>
            <person name="Zismann V."/>
            <person name="Iobst S."/>
            <person name="de Vazeille A.R."/>
            <person name="Buell C.R."/>
            <person name="Ying K."/>
            <person name="Li Y."/>
            <person name="Lu T."/>
            <person name="Huang Y."/>
            <person name="Zhao Q."/>
            <person name="Feng Q."/>
            <person name="Zhang L."/>
            <person name="Zhu J."/>
            <person name="Weng Q."/>
            <person name="Mu J."/>
            <person name="Lu Y."/>
            <person name="Fan D."/>
            <person name="Liu Y."/>
            <person name="Guan J."/>
            <person name="Zhang Y."/>
            <person name="Yu S."/>
            <person name="Liu X."/>
            <person name="Zhang Y."/>
            <person name="Hong G."/>
            <person name="Han B."/>
            <person name="Choisne N."/>
            <person name="Demange N."/>
            <person name="Orjeda G."/>
            <person name="Samain S."/>
            <person name="Cattolico L."/>
            <person name="Pelletier E."/>
            <person name="Couloux A."/>
            <person name="Segurens B."/>
            <person name="Wincker P."/>
            <person name="D'Hont A."/>
            <person name="Scarpelli C."/>
            <person name="Weissenbach J."/>
            <person name="Salanoubat M."/>
            <person name="Quetier F."/>
            <person name="Yu Y."/>
            <person name="Kim H.R."/>
            <person name="Rambo T."/>
            <person name="Currie J."/>
            <person name="Collura K."/>
            <person name="Luo M."/>
            <person name="Yang T."/>
            <person name="Ammiraju J.S.S."/>
            <person name="Engler F."/>
            <person name="Soderlund C."/>
            <person name="Wing R.A."/>
            <person name="Palmer L.E."/>
            <person name="de la Bastide M."/>
            <person name="Spiegel L."/>
            <person name="Nascimento L."/>
            <person name="Zutavern T."/>
            <person name="O'Shaughnessy A."/>
            <person name="Dike S."/>
            <person name="Dedhia N."/>
            <person name="Preston R."/>
            <person name="Balija V."/>
            <person name="McCombie W.R."/>
            <person name="Chow T."/>
            <person name="Chen H."/>
            <person name="Chung M."/>
            <person name="Chen C."/>
            <person name="Shaw J."/>
            <person name="Wu H."/>
            <person name="Hsiao K."/>
            <person name="Chao Y."/>
            <person name="Chu M."/>
            <person name="Cheng C."/>
            <person name="Hour A."/>
            <person name="Lee P."/>
            <person name="Lin S."/>
            <person name="Lin Y."/>
            <person name="Liou J."/>
            <person name="Liu S."/>
            <person name="Hsing Y."/>
            <person name="Raghuvanshi S."/>
            <person name="Mohanty A."/>
            <person name="Bharti A.K."/>
            <person name="Gaur A."/>
            <person name="Gupta V."/>
            <person name="Kumar D."/>
            <person name="Ravi V."/>
            <person name="Vij S."/>
            <person name="Kapur A."/>
            <person name="Khurana P."/>
            <person name="Khurana P."/>
            <person name="Khurana J.P."/>
            <person name="Tyagi A.K."/>
            <person name="Gaikwad K."/>
            <person name="Singh A."/>
            <person name="Dalal V."/>
            <person name="Srivastava S."/>
            <person name="Dixit A."/>
            <person name="Pal A.K."/>
            <person name="Ghazi I.A."/>
            <person name="Yadav M."/>
            <person name="Pandit A."/>
            <person name="Bhargava A."/>
            <person name="Sureshbabu K."/>
            <person name="Batra K."/>
            <person name="Sharma T.R."/>
            <person name="Mohapatra T."/>
            <person name="Singh N.K."/>
            <person name="Messing J."/>
            <person name="Nelson A.B."/>
            <person name="Fuks G."/>
            <person name="Kavchok S."/>
            <person name="Keizer G."/>
            <person name="Linton E."/>
            <person name="Llaca V."/>
            <person name="Song R."/>
            <person name="Tanyolac B."/>
            <person name="Young S."/>
            <person name="Ho-Il K."/>
            <person name="Hahn J.H."/>
            <person name="Sangsakoo G."/>
            <person name="Vanavichit A."/>
            <person name="de Mattos Luiz.A.T."/>
            <person name="Zimmer P.D."/>
            <person name="Malone G."/>
            <person name="Dellagostin O."/>
            <person name="de Oliveira A.C."/>
            <person name="Bevan M."/>
            <person name="Bancroft I."/>
            <person name="Minx P."/>
            <person name="Cordum H."/>
            <person name="Wilson R."/>
            <person name="Cheng Z."/>
            <person name="Jin W."/>
            <person name="Jiang J."/>
            <person name="Leong S.A."/>
            <person name="Iwama H."/>
            <person name="Gojobori T."/>
            <person name="Itoh T."/>
            <person name="Niimura Y."/>
            <person name="Fujii Y."/>
            <person name="Habara T."/>
            <person name="Sakai H."/>
            <person name="Sato Y."/>
            <person name="Wilson G."/>
            <person name="Kumar K."/>
            <person name="McCouch S."/>
            <person name="Juretic N."/>
            <person name="Hoen D."/>
            <person name="Wright S."/>
            <person name="Bruskiewich R."/>
            <person name="Bureau T."/>
            <person name="Miyao A."/>
            <person name="Hirochika H."/>
            <person name="Nishikawa T."/>
            <person name="Kadowaki K."/>
            <person name="Sugiura M."/>
            <person name="Burr B."/>
            <person name="Sasaki T."/>
        </authorList>
    </citation>
    <scope>NUCLEOTIDE SEQUENCE [LARGE SCALE GENOMIC DNA]</scope>
    <source>
        <strain evidence="11">cv. Nipponbare</strain>
    </source>
</reference>
<dbReference type="FunFam" id="1.10.510.10:FF:000606">
    <property type="entry name" value="Wall-associated receptor kinase 3"/>
    <property type="match status" value="1"/>
</dbReference>
<sequence length="753" mass="83861">MAFWLIAAGGLLLLLRFAFAADGITGCPDRCGDVDIPYPFGIGPNCSRGDGFDIACNTTNSTGVLVPTLAAARRHAIQVQKLTVFPRPEVKVMLPVAYTCYNSGGNVTRQFDGDVELNNEGVYRISDERNMFVVIGCNTVAWNQHGDSGGKGLYRNLYYAGCVTYCSDSRSAMDGKCAGVGCCHVDIPPELTDNVVYFEQWPRGEQVDFSPCDYAFLVDKEEYRFRRSDLKMELNRRMPVWLDWAIRDRRGNDSSVASCPAPEVEKKKPAGYACVSANSECVNSTNGPGYYCNCSNGYEGNPYDNDGCQGKNCDPSNKDKYPCYGVCKNIVGDYECSCHTGYQPSGGGPKKQECNPKFPVAAQLALGVSLGFSFLVVVVLFTLMMLQRRKMNEYFKKNGGSILQNVDNIVIFSKDEMKKILKNNSEVIGQGGFGKVYKGRLKDNTLVAVTTSIEVTEAQKEDFTNEVIIQSRMMHNNIIKLLGCCLEMDVPMLVYEFAANGSLKDILHSDASHLVPLTLDLRLDIAIESAEGLRYMHSSISHTIRHGDVKPANILLTDKFVAKISDFGTSKLLTVDKEFTMVVAGSMGYIDPVFYMTGHLTQKSDVFSFGVVLLELISRRQTIYGKNRSLIIEFQEAYDQANSGRLLFDKDIAIEEDVLILEEIGRLAMECLNEKIDERPDMKEVVARLMMLRRSRKLKQENYNISRQQFFEENSIDELPKSFDDNSSSSSAELLSNLATKNSLTYRSTTGRD</sequence>
<dbReference type="EMBL" id="AP014966">
    <property type="protein sequence ID" value="BAT09638.1"/>
    <property type="molecule type" value="Genomic_DNA"/>
</dbReference>
<dbReference type="GO" id="GO:0005509">
    <property type="term" value="F:calcium ion binding"/>
    <property type="evidence" value="ECO:0007669"/>
    <property type="project" value="InterPro"/>
</dbReference>
<dbReference type="InterPro" id="IPR000719">
    <property type="entry name" value="Prot_kinase_dom"/>
</dbReference>
<dbReference type="PANTHER" id="PTHR27005">
    <property type="entry name" value="WALL-ASSOCIATED RECEPTOR KINASE-LIKE 21"/>
    <property type="match status" value="1"/>
</dbReference>
<dbReference type="Pfam" id="PF07714">
    <property type="entry name" value="PK_Tyr_Ser-Thr"/>
    <property type="match status" value="1"/>
</dbReference>
<evidence type="ECO:0000256" key="7">
    <source>
        <dbReference type="SAM" id="Phobius"/>
    </source>
</evidence>
<keyword evidence="6" id="KW-0325">Glycoprotein</keyword>
<dbReference type="Proteomes" id="UP000059680">
    <property type="component" value="Chromosome 10"/>
</dbReference>
<dbReference type="SMR" id="A0A0P0XQY1"/>
<feature type="chain" id="PRO_5006057231" evidence="8">
    <location>
        <begin position="21"/>
        <end position="753"/>
    </location>
</feature>
<dbReference type="GO" id="GO:0005524">
    <property type="term" value="F:ATP binding"/>
    <property type="evidence" value="ECO:0007669"/>
    <property type="project" value="UniProtKB-KW"/>
</dbReference>
<evidence type="ECO:0000256" key="1">
    <source>
        <dbReference type="ARBA" id="ARBA00004479"/>
    </source>
</evidence>
<dbReference type="PROSITE" id="PS50011">
    <property type="entry name" value="PROTEIN_KINASE_DOM"/>
    <property type="match status" value="1"/>
</dbReference>
<dbReference type="PROSITE" id="PS00108">
    <property type="entry name" value="PROTEIN_KINASE_ST"/>
    <property type="match status" value="1"/>
</dbReference>
<keyword evidence="2 8" id="KW-0732">Signal</keyword>
<evidence type="ECO:0000313" key="11">
    <source>
        <dbReference type="Proteomes" id="UP000059680"/>
    </source>
</evidence>
<dbReference type="SUPFAM" id="SSF56112">
    <property type="entry name" value="Protein kinase-like (PK-like)"/>
    <property type="match status" value="1"/>
</dbReference>
<reference evidence="10 11" key="3">
    <citation type="journal article" date="2013" name="Rice">
        <title>Improvement of the Oryza sativa Nipponbare reference genome using next generation sequence and optical map data.</title>
        <authorList>
            <person name="Kawahara Y."/>
            <person name="de la Bastide M."/>
            <person name="Hamilton J.P."/>
            <person name="Kanamori H."/>
            <person name="McCombie W.R."/>
            <person name="Ouyang S."/>
            <person name="Schwartz D.C."/>
            <person name="Tanaka T."/>
            <person name="Wu J."/>
            <person name="Zhou S."/>
            <person name="Childs K.L."/>
            <person name="Davidson R.M."/>
            <person name="Lin H."/>
            <person name="Quesada-Ocampo L."/>
            <person name="Vaillancourt B."/>
            <person name="Sakai H."/>
            <person name="Lee S.S."/>
            <person name="Kim J."/>
            <person name="Numa H."/>
            <person name="Itoh T."/>
            <person name="Buell C.R."/>
            <person name="Matsumoto T."/>
        </authorList>
    </citation>
    <scope>NUCLEOTIDE SEQUENCE [LARGE SCALE GENOMIC DNA]</scope>
    <source>
        <strain evidence="11">cv. Nipponbare</strain>
    </source>
</reference>
<dbReference type="InterPro" id="IPR025287">
    <property type="entry name" value="WAK_GUB"/>
</dbReference>
<evidence type="ECO:0000256" key="3">
    <source>
        <dbReference type="ARBA" id="ARBA00022741"/>
    </source>
</evidence>
<dbReference type="PANTHER" id="PTHR27005:SF145">
    <property type="entry name" value="OS10G0142600 PROTEIN"/>
    <property type="match status" value="1"/>
</dbReference>
<gene>
    <name evidence="10" type="ordered locus">Os10g0111900</name>
    <name evidence="10" type="ORF">OSNPB_100111900</name>
</gene>
<dbReference type="SMART" id="SM00181">
    <property type="entry name" value="EGF"/>
    <property type="match status" value="2"/>
</dbReference>
<evidence type="ECO:0000256" key="8">
    <source>
        <dbReference type="SAM" id="SignalP"/>
    </source>
</evidence>
<dbReference type="InParanoid" id="A0A0P0XQY1"/>
<keyword evidence="3" id="KW-0547">Nucleotide-binding</keyword>
<dbReference type="PaxDb" id="39947-A0A0P0XQY1"/>
<dbReference type="InterPro" id="IPR011009">
    <property type="entry name" value="Kinase-like_dom_sf"/>
</dbReference>
<accession>A0A0P0XQY1</accession>
<keyword evidence="5" id="KW-1015">Disulfide bond</keyword>
<dbReference type="InterPro" id="IPR000742">
    <property type="entry name" value="EGF"/>
</dbReference>
<dbReference type="GO" id="GO:0007166">
    <property type="term" value="P:cell surface receptor signaling pathway"/>
    <property type="evidence" value="ECO:0000318"/>
    <property type="project" value="GO_Central"/>
</dbReference>
<reference evidence="10 11" key="2">
    <citation type="journal article" date="2013" name="Plant Cell Physiol.">
        <title>Rice Annotation Project Database (RAP-DB): an integrative and interactive database for rice genomics.</title>
        <authorList>
            <person name="Sakai H."/>
            <person name="Lee S.S."/>
            <person name="Tanaka T."/>
            <person name="Numa H."/>
            <person name="Kim J."/>
            <person name="Kawahara Y."/>
            <person name="Wakimoto H."/>
            <person name="Yang C.C."/>
            <person name="Iwamoto M."/>
            <person name="Abe T."/>
            <person name="Yamada Y."/>
            <person name="Muto A."/>
            <person name="Inokuchi H."/>
            <person name="Ikemura T."/>
            <person name="Matsumoto T."/>
            <person name="Sasaki T."/>
            <person name="Itoh T."/>
        </authorList>
    </citation>
    <scope>NUCLEOTIDE SEQUENCE [LARGE SCALE GENOMIC DNA]</scope>
    <source>
        <strain evidence="11">cv. Nipponbare</strain>
    </source>
</reference>
<dbReference type="CDD" id="cd00054">
    <property type="entry name" value="EGF_CA"/>
    <property type="match status" value="1"/>
</dbReference>
<dbReference type="OMA" id="LHINKRQ"/>